<reference evidence="2" key="1">
    <citation type="submission" date="2020-03" db="EMBL/GenBank/DDBJ databases">
        <title>Hybrid Assembly of Korean Phytophthora infestans isolates.</title>
        <authorList>
            <person name="Prokchorchik M."/>
            <person name="Lee Y."/>
            <person name="Seo J."/>
            <person name="Cho J.-H."/>
            <person name="Park Y.-E."/>
            <person name="Jang D.-C."/>
            <person name="Im J.-S."/>
            <person name="Choi J.-G."/>
            <person name="Park H.-J."/>
            <person name="Lee G.-B."/>
            <person name="Lee Y.-G."/>
            <person name="Hong S.-Y."/>
            <person name="Cho K."/>
            <person name="Sohn K.H."/>
        </authorList>
    </citation>
    <scope>NUCLEOTIDE SEQUENCE</scope>
    <source>
        <strain evidence="2">KR_2_A2</strain>
    </source>
</reference>
<evidence type="ECO:0000256" key="1">
    <source>
        <dbReference type="PROSITE-ProRule" id="PRU00339"/>
    </source>
</evidence>
<organism evidence="2 3">
    <name type="scientific">Phytophthora infestans</name>
    <name type="common">Potato late blight agent</name>
    <name type="synonym">Botrytis infestans</name>
    <dbReference type="NCBI Taxonomy" id="4787"/>
    <lineage>
        <taxon>Eukaryota</taxon>
        <taxon>Sar</taxon>
        <taxon>Stramenopiles</taxon>
        <taxon>Oomycota</taxon>
        <taxon>Peronosporomycetes</taxon>
        <taxon>Peronosporales</taxon>
        <taxon>Peronosporaceae</taxon>
        <taxon>Phytophthora</taxon>
    </lineage>
</organism>
<protein>
    <submittedName>
        <fullName evidence="2">Uncharacterized protein</fullName>
    </submittedName>
</protein>
<feature type="repeat" description="TPR" evidence="1">
    <location>
        <begin position="218"/>
        <end position="251"/>
    </location>
</feature>
<evidence type="ECO:0000313" key="3">
    <source>
        <dbReference type="Proteomes" id="UP000704712"/>
    </source>
</evidence>
<dbReference type="SUPFAM" id="SSF48452">
    <property type="entry name" value="TPR-like"/>
    <property type="match status" value="1"/>
</dbReference>
<dbReference type="EMBL" id="JAACNO010001546">
    <property type="protein sequence ID" value="KAF4139809.1"/>
    <property type="molecule type" value="Genomic_DNA"/>
</dbReference>
<sequence>MESAAKATPSHSRFSYEFSKFWTLQIHTDTECLLGSTLTLWQLDAASTIDGAQLRFSEFTSGWKLCNNLCDALSCSLIASQEYVIDGLDFRVLQDINGGLVVTDDNTRSVVSAHSVAATQHSMAPSTHGKFKRAHCQPTITKNAIQEDGKHPNFRLKTLEEHRHATRFQKKHVTLKTWRPALCEAHILIKSGDRVSLAKALYLLLEIIWIDPRGCNLATVYLDAGSIYLEFDHLQEATKAYRNCLRLDGANWKARYNLGVATARLQDFIEATRQLTLAFKACPADIADEIAKMLKEFEHIQYSKNLQAYKEATKARVFTRQFLESRHLVGGKLGVSNLQEDHTVSHRNGLSLSSSTPQLLDTSNEWQGVVASVLHRLHAFARCRNVDIQHEMLRLDPKWTSGVSIETLNELTKQITGTSLSMAERNVMLGNYGTTTFHYFSPNAESCHAFDEIHDQGACHALLHWNLCRKRAKRSATSKTGGLWYWFELTMAKWVERVLPPSSLDHTTSSLVETLSAYGWITPMDFAWKWRRLPEPQDVPMLQLANRGIFIYECHVARTCIHEEASKTLQMFLRRFITRRKRCQVLAIRHFQESIVHGVSFLEDVHTQLVRDTVFDQQVAREVLVCIEDMVDEVITKHRLQQKKYEEEIQRQEVPVRTEQRQKIINERCTGHRT</sequence>
<dbReference type="InterPro" id="IPR011990">
    <property type="entry name" value="TPR-like_helical_dom_sf"/>
</dbReference>
<gene>
    <name evidence="2" type="ORF">GN958_ATG11050</name>
</gene>
<keyword evidence="1" id="KW-0802">TPR repeat</keyword>
<dbReference type="Proteomes" id="UP000704712">
    <property type="component" value="Unassembled WGS sequence"/>
</dbReference>
<dbReference type="Gene3D" id="1.25.40.10">
    <property type="entry name" value="Tetratricopeptide repeat domain"/>
    <property type="match status" value="1"/>
</dbReference>
<dbReference type="PROSITE" id="PS50005">
    <property type="entry name" value="TPR"/>
    <property type="match status" value="1"/>
</dbReference>
<name>A0A8S9UL63_PHYIN</name>
<accession>A0A8S9UL63</accession>
<proteinExistence type="predicted"/>
<dbReference type="AlphaFoldDB" id="A0A8S9UL63"/>
<evidence type="ECO:0000313" key="2">
    <source>
        <dbReference type="EMBL" id="KAF4139809.1"/>
    </source>
</evidence>
<dbReference type="InterPro" id="IPR019734">
    <property type="entry name" value="TPR_rpt"/>
</dbReference>
<comment type="caution">
    <text evidence="2">The sequence shown here is derived from an EMBL/GenBank/DDBJ whole genome shotgun (WGS) entry which is preliminary data.</text>
</comment>